<dbReference type="InterPro" id="IPR008795">
    <property type="entry name" value="Prominin"/>
</dbReference>
<dbReference type="GO" id="GO:0016020">
    <property type="term" value="C:membrane"/>
    <property type="evidence" value="ECO:0007669"/>
    <property type="project" value="UniProtKB-SubCell"/>
</dbReference>
<name>B4M9S9_DROVI</name>
<dbReference type="PANTHER" id="PTHR22730:SF1">
    <property type="entry name" value="PROMININ-LIKE PROTEIN"/>
    <property type="match status" value="1"/>
</dbReference>
<feature type="transmembrane region" description="Helical" evidence="7">
    <location>
        <begin position="197"/>
        <end position="218"/>
    </location>
</feature>
<evidence type="ECO:0000256" key="3">
    <source>
        <dbReference type="ARBA" id="ARBA00022692"/>
    </source>
</evidence>
<keyword evidence="4 7" id="KW-1133">Transmembrane helix</keyword>
<evidence type="ECO:0000256" key="4">
    <source>
        <dbReference type="ARBA" id="ARBA00022989"/>
    </source>
</evidence>
<feature type="transmembrane region" description="Helical" evidence="7">
    <location>
        <begin position="472"/>
        <end position="495"/>
    </location>
</feature>
<gene>
    <name evidence="8" type="primary">Dvir\GJ18376</name>
    <name evidence="8" type="ORF">Dvir_GJ18376</name>
</gene>
<dbReference type="Proteomes" id="UP000008792">
    <property type="component" value="Unassembled WGS sequence"/>
</dbReference>
<dbReference type="HOGENOM" id="CLU_008293_1_0_1"/>
<keyword evidence="6" id="KW-0325">Glycoprotein</keyword>
<accession>B4M9S9</accession>
<dbReference type="InParanoid" id="B4M9S9"/>
<evidence type="ECO:0000256" key="2">
    <source>
        <dbReference type="ARBA" id="ARBA00006058"/>
    </source>
</evidence>
<organism evidence="8 9">
    <name type="scientific">Drosophila virilis</name>
    <name type="common">Fruit fly</name>
    <dbReference type="NCBI Taxonomy" id="7244"/>
    <lineage>
        <taxon>Eukaryota</taxon>
        <taxon>Metazoa</taxon>
        <taxon>Ecdysozoa</taxon>
        <taxon>Arthropoda</taxon>
        <taxon>Hexapoda</taxon>
        <taxon>Insecta</taxon>
        <taxon>Pterygota</taxon>
        <taxon>Neoptera</taxon>
        <taxon>Endopterygota</taxon>
        <taxon>Diptera</taxon>
        <taxon>Brachycera</taxon>
        <taxon>Muscomorpha</taxon>
        <taxon>Ephydroidea</taxon>
        <taxon>Drosophilidae</taxon>
        <taxon>Drosophila</taxon>
    </lineage>
</organism>
<dbReference type="PANTHER" id="PTHR22730">
    <property type="entry name" value="PROMININ PROM PROTEIN"/>
    <property type="match status" value="1"/>
</dbReference>
<comment type="similarity">
    <text evidence="2">Belongs to the prominin family.</text>
</comment>
<evidence type="ECO:0000256" key="6">
    <source>
        <dbReference type="ARBA" id="ARBA00023180"/>
    </source>
</evidence>
<evidence type="ECO:0000256" key="7">
    <source>
        <dbReference type="SAM" id="Phobius"/>
    </source>
</evidence>
<evidence type="ECO:0000256" key="5">
    <source>
        <dbReference type="ARBA" id="ARBA00023136"/>
    </source>
</evidence>
<proteinExistence type="inferred from homology"/>
<dbReference type="eggNOG" id="KOG4331">
    <property type="taxonomic scope" value="Eukaryota"/>
</dbReference>
<keyword evidence="5 7" id="KW-0472">Membrane</keyword>
<dbReference type="Pfam" id="PF05478">
    <property type="entry name" value="Prominin"/>
    <property type="match status" value="1"/>
</dbReference>
<dbReference type="OrthoDB" id="6229420at2759"/>
<protein>
    <recommendedName>
        <fullName evidence="10">Prominin-like protein</fullName>
    </recommendedName>
</protein>
<feature type="transmembrane region" description="Helical" evidence="7">
    <location>
        <begin position="507"/>
        <end position="540"/>
    </location>
</feature>
<feature type="transmembrane region" description="Helical" evidence="7">
    <location>
        <begin position="150"/>
        <end position="176"/>
    </location>
</feature>
<feature type="transmembrane region" description="Helical" evidence="7">
    <location>
        <begin position="820"/>
        <end position="839"/>
    </location>
</feature>
<evidence type="ECO:0008006" key="10">
    <source>
        <dbReference type="Google" id="ProtNLM"/>
    </source>
</evidence>
<sequence>MIHMARSSRKVSKTMCPKIRNRRKWRHMMKFIIKVIIFVVAINTTIPSVGTAEWDKDELGFGMLNDKEGLRHFEFTNFTKYESKPIYSVDPTYHSMYMSPIHELTHIMFGDDVDIPRGYIENANNSNALHLGNKVETNDWMDLLANNKLLIVWILLILFLIIIVPFVAVCYFCFCCCHCPNVCPPCAEGSHAAKRTFCSILMLLLILGILMGLLIAFLNEKLIHRGLQESIENMHRHADDTCAFLKDVCDHVNHLFTNNFEELETHLIASLNEADTHIFMDLTESSGLVALSEIELIFSSMPQALRLLKRAESYKNSLIFLMAQFRDGVRGMKRDITYLHTVWCDYYECNNFLRTNKIPKWGTKPCLHVDNLPNITHYVEAIEDIIEQEVVLAARNGIERYHKVNKMIEDVVNPQIPPLITKIGRVGITIKEQGEKVCDIINSIMSDIYFQNARITKSFGDFNDSYGPDRKIISVILFLLILAIIVILFVAFIFGCCIRRDNTGSKCLLLAIILIFFFLSLLLLVMLFYFLLGMIMYYGVCIPRTDEERRSLFRVIEPKANEQNPQGPSITRTCKENQTIFDVLLEYELFDLSNMKGEIARNISTVDAAAAISADLSNVKVLRDNDIIKINKAHTGNLSNYHSRLATEHLCTELTSSKLVEFKPKYYQWNRNFFFPLDKHDQHMKVRLWSTYPSLWKIGLDIDNIAAIEPNILKDMEKLKTRLIKIDKLITRNNNDFNNTIKPLLDSVARAEEFIRSRGSDYVNMLCNNLTSAVNEEINHYVNYVIDECNLHVGSCRPIAYMYQHSIDLVCERLVDPINGFWLGLLICALLFLPLLFVAHRLLCLYRVHSHVGAAGVMFLDRDGYNCPTCTGIPYKPPPVIVCDGGQNAYCPCADANNPDGNALKEKQA</sequence>
<dbReference type="KEGG" id="dvi:6634114"/>
<evidence type="ECO:0000313" key="9">
    <source>
        <dbReference type="Proteomes" id="UP000008792"/>
    </source>
</evidence>
<reference evidence="8 9" key="1">
    <citation type="journal article" date="2007" name="Nature">
        <title>Evolution of genes and genomes on the Drosophila phylogeny.</title>
        <authorList>
            <consortium name="Drosophila 12 Genomes Consortium"/>
            <person name="Clark A.G."/>
            <person name="Eisen M.B."/>
            <person name="Smith D.R."/>
            <person name="Bergman C.M."/>
            <person name="Oliver B."/>
            <person name="Markow T.A."/>
            <person name="Kaufman T.C."/>
            <person name="Kellis M."/>
            <person name="Gelbart W."/>
            <person name="Iyer V.N."/>
            <person name="Pollard D.A."/>
            <person name="Sackton T.B."/>
            <person name="Larracuente A.M."/>
            <person name="Singh N.D."/>
            <person name="Abad J.P."/>
            <person name="Abt D.N."/>
            <person name="Adryan B."/>
            <person name="Aguade M."/>
            <person name="Akashi H."/>
            <person name="Anderson W.W."/>
            <person name="Aquadro C.F."/>
            <person name="Ardell D.H."/>
            <person name="Arguello R."/>
            <person name="Artieri C.G."/>
            <person name="Barbash D.A."/>
            <person name="Barker D."/>
            <person name="Barsanti P."/>
            <person name="Batterham P."/>
            <person name="Batzoglou S."/>
            <person name="Begun D."/>
            <person name="Bhutkar A."/>
            <person name="Blanco E."/>
            <person name="Bosak S.A."/>
            <person name="Bradley R.K."/>
            <person name="Brand A.D."/>
            <person name="Brent M.R."/>
            <person name="Brooks A.N."/>
            <person name="Brown R.H."/>
            <person name="Butlin R.K."/>
            <person name="Caggese C."/>
            <person name="Calvi B.R."/>
            <person name="Bernardo de Carvalho A."/>
            <person name="Caspi A."/>
            <person name="Castrezana S."/>
            <person name="Celniker S.E."/>
            <person name="Chang J.L."/>
            <person name="Chapple C."/>
            <person name="Chatterji S."/>
            <person name="Chinwalla A."/>
            <person name="Civetta A."/>
            <person name="Clifton S.W."/>
            <person name="Comeron J.M."/>
            <person name="Costello J.C."/>
            <person name="Coyne J.A."/>
            <person name="Daub J."/>
            <person name="David R.G."/>
            <person name="Delcher A.L."/>
            <person name="Delehaunty K."/>
            <person name="Do C.B."/>
            <person name="Ebling H."/>
            <person name="Edwards K."/>
            <person name="Eickbush T."/>
            <person name="Evans J.D."/>
            <person name="Filipski A."/>
            <person name="Findeiss S."/>
            <person name="Freyhult E."/>
            <person name="Fulton L."/>
            <person name="Fulton R."/>
            <person name="Garcia A.C."/>
            <person name="Gardiner A."/>
            <person name="Garfield D.A."/>
            <person name="Garvin B.E."/>
            <person name="Gibson G."/>
            <person name="Gilbert D."/>
            <person name="Gnerre S."/>
            <person name="Godfrey J."/>
            <person name="Good R."/>
            <person name="Gotea V."/>
            <person name="Gravely B."/>
            <person name="Greenberg A.J."/>
            <person name="Griffiths-Jones S."/>
            <person name="Gross S."/>
            <person name="Guigo R."/>
            <person name="Gustafson E.A."/>
            <person name="Haerty W."/>
            <person name="Hahn M.W."/>
            <person name="Halligan D.L."/>
            <person name="Halpern A.L."/>
            <person name="Halter G.M."/>
            <person name="Han M.V."/>
            <person name="Heger A."/>
            <person name="Hillier L."/>
            <person name="Hinrichs A.S."/>
            <person name="Holmes I."/>
            <person name="Hoskins R.A."/>
            <person name="Hubisz M.J."/>
            <person name="Hultmark D."/>
            <person name="Huntley M.A."/>
            <person name="Jaffe D.B."/>
            <person name="Jagadeeshan S."/>
            <person name="Jeck W.R."/>
            <person name="Johnson J."/>
            <person name="Jones C.D."/>
            <person name="Jordan W.C."/>
            <person name="Karpen G.H."/>
            <person name="Kataoka E."/>
            <person name="Keightley P.D."/>
            <person name="Kheradpour P."/>
            <person name="Kirkness E.F."/>
            <person name="Koerich L.B."/>
            <person name="Kristiansen K."/>
            <person name="Kudrna D."/>
            <person name="Kulathinal R.J."/>
            <person name="Kumar S."/>
            <person name="Kwok R."/>
            <person name="Lander E."/>
            <person name="Langley C.H."/>
            <person name="Lapoint R."/>
            <person name="Lazzaro B.P."/>
            <person name="Lee S.J."/>
            <person name="Levesque L."/>
            <person name="Li R."/>
            <person name="Lin C.F."/>
            <person name="Lin M.F."/>
            <person name="Lindblad-Toh K."/>
            <person name="Llopart A."/>
            <person name="Long M."/>
            <person name="Low L."/>
            <person name="Lozovsky E."/>
            <person name="Lu J."/>
            <person name="Luo M."/>
            <person name="Machado C.A."/>
            <person name="Makalowski W."/>
            <person name="Marzo M."/>
            <person name="Matsuda M."/>
            <person name="Matzkin L."/>
            <person name="McAllister B."/>
            <person name="McBride C.S."/>
            <person name="McKernan B."/>
            <person name="McKernan K."/>
            <person name="Mendez-Lago M."/>
            <person name="Minx P."/>
            <person name="Mollenhauer M.U."/>
            <person name="Montooth K."/>
            <person name="Mount S.M."/>
            <person name="Mu X."/>
            <person name="Myers E."/>
            <person name="Negre B."/>
            <person name="Newfeld S."/>
            <person name="Nielsen R."/>
            <person name="Noor M.A."/>
            <person name="O'Grady P."/>
            <person name="Pachter L."/>
            <person name="Papaceit M."/>
            <person name="Parisi M.J."/>
            <person name="Parisi M."/>
            <person name="Parts L."/>
            <person name="Pedersen J.S."/>
            <person name="Pesole G."/>
            <person name="Phillippy A.M."/>
            <person name="Ponting C.P."/>
            <person name="Pop M."/>
            <person name="Porcelli D."/>
            <person name="Powell J.R."/>
            <person name="Prohaska S."/>
            <person name="Pruitt K."/>
            <person name="Puig M."/>
            <person name="Quesneville H."/>
            <person name="Ram K.R."/>
            <person name="Rand D."/>
            <person name="Rasmussen M.D."/>
            <person name="Reed L.K."/>
            <person name="Reenan R."/>
            <person name="Reily A."/>
            <person name="Remington K.A."/>
            <person name="Rieger T.T."/>
            <person name="Ritchie M.G."/>
            <person name="Robin C."/>
            <person name="Rogers Y.H."/>
            <person name="Rohde C."/>
            <person name="Rozas J."/>
            <person name="Rubenfield M.J."/>
            <person name="Ruiz A."/>
            <person name="Russo S."/>
            <person name="Salzberg S.L."/>
            <person name="Sanchez-Gracia A."/>
            <person name="Saranga D.J."/>
            <person name="Sato H."/>
            <person name="Schaeffer S.W."/>
            <person name="Schatz M.C."/>
            <person name="Schlenke T."/>
            <person name="Schwartz R."/>
            <person name="Segarra C."/>
            <person name="Singh R.S."/>
            <person name="Sirot L."/>
            <person name="Sirota M."/>
            <person name="Sisneros N.B."/>
            <person name="Smith C.D."/>
            <person name="Smith T.F."/>
            <person name="Spieth J."/>
            <person name="Stage D.E."/>
            <person name="Stark A."/>
            <person name="Stephan W."/>
            <person name="Strausberg R.L."/>
            <person name="Strempel S."/>
            <person name="Sturgill D."/>
            <person name="Sutton G."/>
            <person name="Sutton G.G."/>
            <person name="Tao W."/>
            <person name="Teichmann S."/>
            <person name="Tobari Y.N."/>
            <person name="Tomimura Y."/>
            <person name="Tsolas J.M."/>
            <person name="Valente V.L."/>
            <person name="Venter E."/>
            <person name="Venter J.C."/>
            <person name="Vicario S."/>
            <person name="Vieira F.G."/>
            <person name="Vilella A.J."/>
            <person name="Villasante A."/>
            <person name="Walenz B."/>
            <person name="Wang J."/>
            <person name="Wasserman M."/>
            <person name="Watts T."/>
            <person name="Wilson D."/>
            <person name="Wilson R.K."/>
            <person name="Wing R.A."/>
            <person name="Wolfner M.F."/>
            <person name="Wong A."/>
            <person name="Wong G.K."/>
            <person name="Wu C.I."/>
            <person name="Wu G."/>
            <person name="Yamamoto D."/>
            <person name="Yang H.P."/>
            <person name="Yang S.P."/>
            <person name="Yorke J.A."/>
            <person name="Yoshida K."/>
            <person name="Zdobnov E."/>
            <person name="Zhang P."/>
            <person name="Zhang Y."/>
            <person name="Zimin A.V."/>
            <person name="Baldwin J."/>
            <person name="Abdouelleil A."/>
            <person name="Abdulkadir J."/>
            <person name="Abebe A."/>
            <person name="Abera B."/>
            <person name="Abreu J."/>
            <person name="Acer S.C."/>
            <person name="Aftuck L."/>
            <person name="Alexander A."/>
            <person name="An P."/>
            <person name="Anderson E."/>
            <person name="Anderson S."/>
            <person name="Arachi H."/>
            <person name="Azer M."/>
            <person name="Bachantsang P."/>
            <person name="Barry A."/>
            <person name="Bayul T."/>
            <person name="Berlin A."/>
            <person name="Bessette D."/>
            <person name="Bloom T."/>
            <person name="Blye J."/>
            <person name="Boguslavskiy L."/>
            <person name="Bonnet C."/>
            <person name="Boukhgalter B."/>
            <person name="Bourzgui I."/>
            <person name="Brown A."/>
            <person name="Cahill P."/>
            <person name="Channer S."/>
            <person name="Cheshatsang Y."/>
            <person name="Chuda L."/>
            <person name="Citroen M."/>
            <person name="Collymore A."/>
            <person name="Cooke P."/>
            <person name="Costello M."/>
            <person name="D'Aco K."/>
            <person name="Daza R."/>
            <person name="De Haan G."/>
            <person name="DeGray S."/>
            <person name="DeMaso C."/>
            <person name="Dhargay N."/>
            <person name="Dooley K."/>
            <person name="Dooley E."/>
            <person name="Doricent M."/>
            <person name="Dorje P."/>
            <person name="Dorjee K."/>
            <person name="Dupes A."/>
            <person name="Elong R."/>
            <person name="Falk J."/>
            <person name="Farina A."/>
            <person name="Faro S."/>
            <person name="Ferguson D."/>
            <person name="Fisher S."/>
            <person name="Foley C.D."/>
            <person name="Franke A."/>
            <person name="Friedrich D."/>
            <person name="Gadbois L."/>
            <person name="Gearin G."/>
            <person name="Gearin C.R."/>
            <person name="Giannoukos G."/>
            <person name="Goode T."/>
            <person name="Graham J."/>
            <person name="Grandbois E."/>
            <person name="Grewal S."/>
            <person name="Gyaltsen K."/>
            <person name="Hafez N."/>
            <person name="Hagos B."/>
            <person name="Hall J."/>
            <person name="Henson C."/>
            <person name="Hollinger A."/>
            <person name="Honan T."/>
            <person name="Huard M.D."/>
            <person name="Hughes L."/>
            <person name="Hurhula B."/>
            <person name="Husby M.E."/>
            <person name="Kamat A."/>
            <person name="Kanga B."/>
            <person name="Kashin S."/>
            <person name="Khazanovich D."/>
            <person name="Kisner P."/>
            <person name="Lance K."/>
            <person name="Lara M."/>
            <person name="Lee W."/>
            <person name="Lennon N."/>
            <person name="Letendre F."/>
            <person name="LeVine R."/>
            <person name="Lipovsky A."/>
            <person name="Liu X."/>
            <person name="Liu J."/>
            <person name="Liu S."/>
            <person name="Lokyitsang T."/>
            <person name="Lokyitsang Y."/>
            <person name="Lubonja R."/>
            <person name="Lui A."/>
            <person name="MacDonald P."/>
            <person name="Magnisalis V."/>
            <person name="Maru K."/>
            <person name="Matthews C."/>
            <person name="McCusker W."/>
            <person name="McDonough S."/>
            <person name="Mehta T."/>
            <person name="Meldrim J."/>
            <person name="Meneus L."/>
            <person name="Mihai O."/>
            <person name="Mihalev A."/>
            <person name="Mihova T."/>
            <person name="Mittelman R."/>
            <person name="Mlenga V."/>
            <person name="Montmayeur A."/>
            <person name="Mulrain L."/>
            <person name="Navidi A."/>
            <person name="Naylor J."/>
            <person name="Negash T."/>
            <person name="Nguyen T."/>
            <person name="Nguyen N."/>
            <person name="Nicol R."/>
            <person name="Norbu C."/>
            <person name="Norbu N."/>
            <person name="Novod N."/>
            <person name="O'Neill B."/>
            <person name="Osman S."/>
            <person name="Markiewicz E."/>
            <person name="Oyono O.L."/>
            <person name="Patti C."/>
            <person name="Phunkhang P."/>
            <person name="Pierre F."/>
            <person name="Priest M."/>
            <person name="Raghuraman S."/>
            <person name="Rege F."/>
            <person name="Reyes R."/>
            <person name="Rise C."/>
            <person name="Rogov P."/>
            <person name="Ross K."/>
            <person name="Ryan E."/>
            <person name="Settipalli S."/>
            <person name="Shea T."/>
            <person name="Sherpa N."/>
            <person name="Shi L."/>
            <person name="Shih D."/>
            <person name="Sparrow T."/>
            <person name="Spaulding J."/>
            <person name="Stalker J."/>
            <person name="Stange-Thomann N."/>
            <person name="Stavropoulos S."/>
            <person name="Stone C."/>
            <person name="Strader C."/>
            <person name="Tesfaye S."/>
            <person name="Thomson T."/>
            <person name="Thoulutsang Y."/>
            <person name="Thoulutsang D."/>
            <person name="Topham K."/>
            <person name="Topping I."/>
            <person name="Tsamla T."/>
            <person name="Vassiliev H."/>
            <person name="Vo A."/>
            <person name="Wangchuk T."/>
            <person name="Wangdi T."/>
            <person name="Weiand M."/>
            <person name="Wilkinson J."/>
            <person name="Wilson A."/>
            <person name="Yadav S."/>
            <person name="Young G."/>
            <person name="Yu Q."/>
            <person name="Zembek L."/>
            <person name="Zhong D."/>
            <person name="Zimmer A."/>
            <person name="Zwirko Z."/>
            <person name="Jaffe D.B."/>
            <person name="Alvarez P."/>
            <person name="Brockman W."/>
            <person name="Butler J."/>
            <person name="Chin C."/>
            <person name="Gnerre S."/>
            <person name="Grabherr M."/>
            <person name="Kleber M."/>
            <person name="Mauceli E."/>
            <person name="MacCallum I."/>
        </authorList>
    </citation>
    <scope>NUCLEOTIDE SEQUENCE [LARGE SCALE GENOMIC DNA]</scope>
    <source>
        <strain evidence="9">Tucson 15010-1051.87</strain>
    </source>
</reference>
<evidence type="ECO:0000313" key="8">
    <source>
        <dbReference type="EMBL" id="EDW57955.2"/>
    </source>
</evidence>
<dbReference type="EMBL" id="CH940654">
    <property type="protein sequence ID" value="EDW57955.2"/>
    <property type="molecule type" value="Genomic_DNA"/>
</dbReference>
<comment type="subcellular location">
    <subcellularLocation>
        <location evidence="1">Membrane</location>
        <topology evidence="1">Multi-pass membrane protein</topology>
    </subcellularLocation>
</comment>
<dbReference type="AlphaFoldDB" id="B4M9S9"/>
<keyword evidence="3 7" id="KW-0812">Transmembrane</keyword>
<evidence type="ECO:0000256" key="1">
    <source>
        <dbReference type="ARBA" id="ARBA00004141"/>
    </source>
</evidence>
<keyword evidence="9" id="KW-1185">Reference proteome</keyword>